<dbReference type="GO" id="GO:0005794">
    <property type="term" value="C:Golgi apparatus"/>
    <property type="evidence" value="ECO:0007669"/>
    <property type="project" value="TreeGrafter"/>
</dbReference>
<comment type="similarity">
    <text evidence="1">Belongs to the dymeclin family.</text>
</comment>
<dbReference type="Proteomes" id="UP000187209">
    <property type="component" value="Unassembled WGS sequence"/>
</dbReference>
<evidence type="ECO:0000256" key="3">
    <source>
        <dbReference type="ARBA" id="ARBA00022707"/>
    </source>
</evidence>
<evidence type="ECO:0000256" key="4">
    <source>
        <dbReference type="ARBA" id="ARBA00023288"/>
    </source>
</evidence>
<keyword evidence="3" id="KW-0519">Myristate</keyword>
<organism evidence="5 6">
    <name type="scientific">Stentor coeruleus</name>
    <dbReference type="NCBI Taxonomy" id="5963"/>
    <lineage>
        <taxon>Eukaryota</taxon>
        <taxon>Sar</taxon>
        <taxon>Alveolata</taxon>
        <taxon>Ciliophora</taxon>
        <taxon>Postciliodesmatophora</taxon>
        <taxon>Heterotrichea</taxon>
        <taxon>Heterotrichida</taxon>
        <taxon>Stentoridae</taxon>
        <taxon>Stentor</taxon>
    </lineage>
</organism>
<name>A0A1R2AXQ6_9CILI</name>
<sequence length="681" mass="78622">MGNDVSCLCEETLQSVQWTNFDSKDLYVELSSKTFSPRKDLCKKACENCLKSEVLNHLMQKIFEYWNYEYLTSNLLHLFKHFILFVYSERIPYSFLFDDSKKSIPTQYENSFHRLVPCNFSFQNLNKTVYISVPQSADFDRAKEQAHMIETIKSHFTEVNEHVLRHNENIYLSDDNGKVIGIEEIYKHYTNAASDTLVDPFKTQTKNFTVFKANVKTMECDLTSPMSAFIKQLVEKLIGEDMKRHIVKTHAVLETLITLLASHLYWLEKPVGRISYSLFKTSPALDILMNLPIETAQMLSRVLLEFSCNNWKALPKLSIFSTLLSSFLDIRLGEIDYKVGQVALNFLLLLNSSNHSPNPFRIQNWEMKWENIVSALLTHINTFPGLLMFTELMMRNPSFYNSVLSRSDPEAFLEPLLGEVYAITENASRLHLILVLLMILSKDKIFIRFINKDAILSNVVWLQEYHIEKISLGSLMVLALVRLIRENLRTKKQDYIHVATISCMLNISSSLTNLHELPSMELVSLCKALFSKYSKLQGKSTSEIGLFADLLHLAIELICKIMSSGLSSNPYLIQAVLHHSELFTKIKHSDLVNQNVTLICDCIENCMRNIDSENILESILCTSKVYQFGECLNDILQCREFVFVEHGQKWEEFVVPYVWQEITKDLVAVPNISRVVLFRHN</sequence>
<proteinExistence type="inferred from homology"/>
<evidence type="ECO:0000256" key="1">
    <source>
        <dbReference type="ARBA" id="ARBA00010603"/>
    </source>
</evidence>
<comment type="caution">
    <text evidence="5">The sequence shown here is derived from an EMBL/GenBank/DDBJ whole genome shotgun (WGS) entry which is preliminary data.</text>
</comment>
<dbReference type="OrthoDB" id="10253409at2759"/>
<evidence type="ECO:0000313" key="5">
    <source>
        <dbReference type="EMBL" id="OMJ69311.1"/>
    </source>
</evidence>
<dbReference type="PANTHER" id="PTHR12895:SF9">
    <property type="entry name" value="DYMECLIN"/>
    <property type="match status" value="1"/>
</dbReference>
<evidence type="ECO:0000256" key="2">
    <source>
        <dbReference type="ARBA" id="ARBA00015736"/>
    </source>
</evidence>
<dbReference type="Pfam" id="PF09742">
    <property type="entry name" value="Dymeclin"/>
    <property type="match status" value="1"/>
</dbReference>
<dbReference type="GO" id="GO:0007030">
    <property type="term" value="P:Golgi organization"/>
    <property type="evidence" value="ECO:0007669"/>
    <property type="project" value="TreeGrafter"/>
</dbReference>
<reference evidence="5 6" key="1">
    <citation type="submission" date="2016-11" db="EMBL/GenBank/DDBJ databases">
        <title>The macronuclear genome of Stentor coeruleus: a giant cell with tiny introns.</title>
        <authorList>
            <person name="Slabodnick M."/>
            <person name="Ruby J.G."/>
            <person name="Reiff S.B."/>
            <person name="Swart E.C."/>
            <person name="Gosai S."/>
            <person name="Prabakaran S."/>
            <person name="Witkowska E."/>
            <person name="Larue G.E."/>
            <person name="Fisher S."/>
            <person name="Freeman R.M."/>
            <person name="Gunawardena J."/>
            <person name="Chu W."/>
            <person name="Stover N.A."/>
            <person name="Gregory B.D."/>
            <person name="Nowacki M."/>
            <person name="Derisi J."/>
            <person name="Roy S.W."/>
            <person name="Marshall W.F."/>
            <person name="Sood P."/>
        </authorList>
    </citation>
    <scope>NUCLEOTIDE SEQUENCE [LARGE SCALE GENOMIC DNA]</scope>
    <source>
        <strain evidence="5">WM001</strain>
    </source>
</reference>
<evidence type="ECO:0000313" key="6">
    <source>
        <dbReference type="Proteomes" id="UP000187209"/>
    </source>
</evidence>
<keyword evidence="6" id="KW-1185">Reference proteome</keyword>
<protein>
    <recommendedName>
        <fullName evidence="2">Dymeclin</fullName>
    </recommendedName>
</protein>
<dbReference type="EMBL" id="MPUH01001213">
    <property type="protein sequence ID" value="OMJ69311.1"/>
    <property type="molecule type" value="Genomic_DNA"/>
</dbReference>
<gene>
    <name evidence="5" type="ORF">SteCoe_32991</name>
</gene>
<dbReference type="AlphaFoldDB" id="A0A1R2AXQ6"/>
<accession>A0A1R2AXQ6</accession>
<dbReference type="PANTHER" id="PTHR12895">
    <property type="entry name" value="DYMECLIN"/>
    <property type="match status" value="1"/>
</dbReference>
<keyword evidence="4" id="KW-0449">Lipoprotein</keyword>
<dbReference type="InterPro" id="IPR019142">
    <property type="entry name" value="Dymeclin"/>
</dbReference>